<feature type="region of interest" description="Disordered" evidence="1">
    <location>
        <begin position="159"/>
        <end position="342"/>
    </location>
</feature>
<dbReference type="EMBL" id="ASPP01016876">
    <property type="protein sequence ID" value="ETO17325.1"/>
    <property type="molecule type" value="Genomic_DNA"/>
</dbReference>
<evidence type="ECO:0000256" key="1">
    <source>
        <dbReference type="SAM" id="MobiDB-lite"/>
    </source>
</evidence>
<organism evidence="2 3">
    <name type="scientific">Reticulomyxa filosa</name>
    <dbReference type="NCBI Taxonomy" id="46433"/>
    <lineage>
        <taxon>Eukaryota</taxon>
        <taxon>Sar</taxon>
        <taxon>Rhizaria</taxon>
        <taxon>Retaria</taxon>
        <taxon>Foraminifera</taxon>
        <taxon>Monothalamids</taxon>
        <taxon>Reticulomyxidae</taxon>
        <taxon>Reticulomyxa</taxon>
    </lineage>
</organism>
<proteinExistence type="predicted"/>
<protein>
    <submittedName>
        <fullName evidence="2">Uncharacterized protein</fullName>
    </submittedName>
</protein>
<feature type="compositionally biased region" description="Polar residues" evidence="1">
    <location>
        <begin position="294"/>
        <end position="304"/>
    </location>
</feature>
<feature type="compositionally biased region" description="Polar residues" evidence="1">
    <location>
        <begin position="159"/>
        <end position="177"/>
    </location>
</feature>
<dbReference type="InterPro" id="IPR035969">
    <property type="entry name" value="Rab-GAP_TBC_sf"/>
</dbReference>
<keyword evidence="3" id="KW-1185">Reference proteome</keyword>
<feature type="compositionally biased region" description="Low complexity" evidence="1">
    <location>
        <begin position="186"/>
        <end position="209"/>
    </location>
</feature>
<accession>X6MW47</accession>
<feature type="region of interest" description="Disordered" evidence="1">
    <location>
        <begin position="1"/>
        <end position="84"/>
    </location>
</feature>
<dbReference type="SUPFAM" id="SSF47923">
    <property type="entry name" value="Ypt/Rab-GAP domain of gyp1p"/>
    <property type="match status" value="1"/>
</dbReference>
<evidence type="ECO:0000313" key="2">
    <source>
        <dbReference type="EMBL" id="ETO17325.1"/>
    </source>
</evidence>
<feature type="non-terminal residue" evidence="2">
    <location>
        <position position="1"/>
    </location>
</feature>
<gene>
    <name evidence="2" type="ORF">RFI_20000</name>
</gene>
<feature type="compositionally biased region" description="Low complexity" evidence="1">
    <location>
        <begin position="70"/>
        <end position="84"/>
    </location>
</feature>
<name>X6MW47_RETFI</name>
<dbReference type="Proteomes" id="UP000023152">
    <property type="component" value="Unassembled WGS sequence"/>
</dbReference>
<dbReference type="OrthoDB" id="10263206at2759"/>
<sequence>EETNDKSGLREASVSDSREHVVIVPPQDQDHEHRHRRGHVQGHDERENTIGDKQTFEPSSQDVPTTAAPTGTSENATTATTTTTVTTETTMTTAALSIHNIKLINITSGSNGLGASAQVLSALGQNGASRAALNIAANLPMMSNPKRPVTHEKEDSLQVTPASPSLSGMTATTSNLSPIVGMDGNTTITRGVTTATTATTTTTTTTMTRTESKENNASNIQPMEKQDSLGEEAKPVGAATSPSDGATTKNRYSITIDDCDDPLPPKPQSGDGGGNDGGDEEKNSSKTARKHNTNPKYRSASNLQRHAKEHEPSMTSTIGSRDEANHSNSNLSPTSHRHNKSMLSQRIKKFRYERYTLTGKDLGIHAQVMIRILCVYARLNKGIDYVQGMNELVTIT</sequence>
<dbReference type="AlphaFoldDB" id="X6MW47"/>
<evidence type="ECO:0000313" key="3">
    <source>
        <dbReference type="Proteomes" id="UP000023152"/>
    </source>
</evidence>
<feature type="compositionally biased region" description="Basic and acidic residues" evidence="1">
    <location>
        <begin position="41"/>
        <end position="50"/>
    </location>
</feature>
<feature type="compositionally biased region" description="Polar residues" evidence="1">
    <location>
        <begin position="240"/>
        <end position="253"/>
    </location>
</feature>
<comment type="caution">
    <text evidence="2">The sequence shown here is derived from an EMBL/GenBank/DDBJ whole genome shotgun (WGS) entry which is preliminary data.</text>
</comment>
<feature type="compositionally biased region" description="Polar residues" evidence="1">
    <location>
        <begin position="56"/>
        <end position="69"/>
    </location>
</feature>
<feature type="compositionally biased region" description="Basic and acidic residues" evidence="1">
    <location>
        <begin position="224"/>
        <end position="234"/>
    </location>
</feature>
<reference evidence="2 3" key="1">
    <citation type="journal article" date="2013" name="Curr. Biol.">
        <title>The Genome of the Foraminiferan Reticulomyxa filosa.</title>
        <authorList>
            <person name="Glockner G."/>
            <person name="Hulsmann N."/>
            <person name="Schleicher M."/>
            <person name="Noegel A.A."/>
            <person name="Eichinger L."/>
            <person name="Gallinger C."/>
            <person name="Pawlowski J."/>
            <person name="Sierra R."/>
            <person name="Euteneuer U."/>
            <person name="Pillet L."/>
            <person name="Moustafa A."/>
            <person name="Platzer M."/>
            <person name="Groth M."/>
            <person name="Szafranski K."/>
            <person name="Schliwa M."/>
        </authorList>
    </citation>
    <scope>NUCLEOTIDE SEQUENCE [LARGE SCALE GENOMIC DNA]</scope>
</reference>
<dbReference type="Gene3D" id="1.10.8.270">
    <property type="entry name" value="putative rabgap domain of human tbc1 domain family member 14 like domains"/>
    <property type="match status" value="1"/>
</dbReference>